<keyword evidence="2" id="KW-1185">Reference proteome</keyword>
<accession>A0A839F535</accession>
<dbReference type="Proteomes" id="UP000550401">
    <property type="component" value="Unassembled WGS sequence"/>
</dbReference>
<dbReference type="AlphaFoldDB" id="A0A839F535"/>
<evidence type="ECO:0000313" key="2">
    <source>
        <dbReference type="Proteomes" id="UP000550401"/>
    </source>
</evidence>
<organism evidence="1 2">
    <name type="scientific">Dokdonella fugitiva</name>
    <dbReference type="NCBI Taxonomy" id="328517"/>
    <lineage>
        <taxon>Bacteria</taxon>
        <taxon>Pseudomonadati</taxon>
        <taxon>Pseudomonadota</taxon>
        <taxon>Gammaproteobacteria</taxon>
        <taxon>Lysobacterales</taxon>
        <taxon>Rhodanobacteraceae</taxon>
        <taxon>Dokdonella</taxon>
    </lineage>
</organism>
<sequence length="162" mass="17895">MRTVRDVVGGARHQDLARQRETHEARRDRLDEAFDLGLLGAAADVVGAVVPDDDVTDVDADARGEFGLLLRAEFAEFALVIECVGDRLDRPLEHEQETVGLVDLAATVLLHERARETIVLADEVGRPLVTEAFDECGRIDEVAEDERAQHRRRAAGHAVDPR</sequence>
<dbReference type="EMBL" id="JACGXL010000002">
    <property type="protein sequence ID" value="MBA8887374.1"/>
    <property type="molecule type" value="Genomic_DNA"/>
</dbReference>
<comment type="caution">
    <text evidence="1">The sequence shown here is derived from an EMBL/GenBank/DDBJ whole genome shotgun (WGS) entry which is preliminary data.</text>
</comment>
<name>A0A839F535_9GAMM</name>
<evidence type="ECO:0000313" key="1">
    <source>
        <dbReference type="EMBL" id="MBA8887374.1"/>
    </source>
</evidence>
<gene>
    <name evidence="1" type="ORF">FHW12_001588</name>
</gene>
<proteinExistence type="predicted"/>
<reference evidence="1 2" key="1">
    <citation type="submission" date="2020-07" db="EMBL/GenBank/DDBJ databases">
        <title>Genomic Encyclopedia of Type Strains, Phase IV (KMG-V): Genome sequencing to study the core and pangenomes of soil and plant-associated prokaryotes.</title>
        <authorList>
            <person name="Whitman W."/>
        </authorList>
    </citation>
    <scope>NUCLEOTIDE SEQUENCE [LARGE SCALE GENOMIC DNA]</scope>
    <source>
        <strain evidence="1 2">RH2WT43</strain>
    </source>
</reference>
<protein>
    <submittedName>
        <fullName evidence="1">Uncharacterized protein</fullName>
    </submittedName>
</protein>